<accession>A0A843UEE2</accession>
<reference evidence="1" key="1">
    <citation type="submission" date="2017-07" db="EMBL/GenBank/DDBJ databases">
        <title>Taro Niue Genome Assembly and Annotation.</title>
        <authorList>
            <person name="Atibalentja N."/>
            <person name="Keating K."/>
            <person name="Fields C.J."/>
        </authorList>
    </citation>
    <scope>NUCLEOTIDE SEQUENCE</scope>
    <source>
        <strain evidence="1">Niue_2</strain>
        <tissue evidence="1">Leaf</tissue>
    </source>
</reference>
<evidence type="ECO:0000313" key="1">
    <source>
        <dbReference type="EMBL" id="MQL80290.1"/>
    </source>
</evidence>
<name>A0A843UEE2_COLES</name>
<dbReference type="Proteomes" id="UP000652761">
    <property type="component" value="Unassembled WGS sequence"/>
</dbReference>
<sequence>MFLLLPPFPFVSPRVTPRRRGRVGFDWPGGQWGSIAAAGLQQHMGSSVGGLSINSARRATTAGRLRRAPSDGPLASLQCYGGDGEISFSVASGFLLCFLGTHELATVEVVRCGWGDKVIAYISCNSNRSCEVRLGRREYVDAHAAASIEKNVESDSQDIESTNGVIHPTSGLLICEQGTPADHSISFSSGFAVVLLGRMVTTGTICHSPPLNCGVCWSASHFLSEDGGACFYLCCSYIARLFKHLVISTVK</sequence>
<dbReference type="EMBL" id="NMUH01000500">
    <property type="protein sequence ID" value="MQL80290.1"/>
    <property type="molecule type" value="Genomic_DNA"/>
</dbReference>
<comment type="caution">
    <text evidence="1">The sequence shown here is derived from an EMBL/GenBank/DDBJ whole genome shotgun (WGS) entry which is preliminary data.</text>
</comment>
<protein>
    <submittedName>
        <fullName evidence="1">Uncharacterized protein</fullName>
    </submittedName>
</protein>
<keyword evidence="2" id="KW-1185">Reference proteome</keyword>
<evidence type="ECO:0000313" key="2">
    <source>
        <dbReference type="Proteomes" id="UP000652761"/>
    </source>
</evidence>
<proteinExistence type="predicted"/>
<organism evidence="1 2">
    <name type="scientific">Colocasia esculenta</name>
    <name type="common">Wild taro</name>
    <name type="synonym">Arum esculentum</name>
    <dbReference type="NCBI Taxonomy" id="4460"/>
    <lineage>
        <taxon>Eukaryota</taxon>
        <taxon>Viridiplantae</taxon>
        <taxon>Streptophyta</taxon>
        <taxon>Embryophyta</taxon>
        <taxon>Tracheophyta</taxon>
        <taxon>Spermatophyta</taxon>
        <taxon>Magnoliopsida</taxon>
        <taxon>Liliopsida</taxon>
        <taxon>Araceae</taxon>
        <taxon>Aroideae</taxon>
        <taxon>Colocasieae</taxon>
        <taxon>Colocasia</taxon>
    </lineage>
</organism>
<gene>
    <name evidence="1" type="ORF">Taro_012748</name>
</gene>
<dbReference type="AlphaFoldDB" id="A0A843UEE2"/>